<accession>A0AAN7CCC4</accession>
<feature type="region of interest" description="Disordered" evidence="1">
    <location>
        <begin position="149"/>
        <end position="173"/>
    </location>
</feature>
<evidence type="ECO:0000256" key="1">
    <source>
        <dbReference type="SAM" id="MobiDB-lite"/>
    </source>
</evidence>
<evidence type="ECO:0000313" key="3">
    <source>
        <dbReference type="Proteomes" id="UP001303760"/>
    </source>
</evidence>
<protein>
    <submittedName>
        <fullName evidence="2">Uncharacterized protein</fullName>
    </submittedName>
</protein>
<reference evidence="2" key="1">
    <citation type="journal article" date="2023" name="Mol. Phylogenet. Evol.">
        <title>Genome-scale phylogeny and comparative genomics of the fungal order Sordariales.</title>
        <authorList>
            <person name="Hensen N."/>
            <person name="Bonometti L."/>
            <person name="Westerberg I."/>
            <person name="Brannstrom I.O."/>
            <person name="Guillou S."/>
            <person name="Cros-Aarteil S."/>
            <person name="Calhoun S."/>
            <person name="Haridas S."/>
            <person name="Kuo A."/>
            <person name="Mondo S."/>
            <person name="Pangilinan J."/>
            <person name="Riley R."/>
            <person name="LaButti K."/>
            <person name="Andreopoulos B."/>
            <person name="Lipzen A."/>
            <person name="Chen C."/>
            <person name="Yan M."/>
            <person name="Daum C."/>
            <person name="Ng V."/>
            <person name="Clum A."/>
            <person name="Steindorff A."/>
            <person name="Ohm R.A."/>
            <person name="Martin F."/>
            <person name="Silar P."/>
            <person name="Natvig D.O."/>
            <person name="Lalanne C."/>
            <person name="Gautier V."/>
            <person name="Ament-Velasquez S.L."/>
            <person name="Kruys A."/>
            <person name="Hutchinson M.I."/>
            <person name="Powell A.J."/>
            <person name="Barry K."/>
            <person name="Miller A.N."/>
            <person name="Grigoriev I.V."/>
            <person name="Debuchy R."/>
            <person name="Gladieux P."/>
            <person name="Hiltunen Thoren M."/>
            <person name="Johannesson H."/>
        </authorList>
    </citation>
    <scope>NUCLEOTIDE SEQUENCE</scope>
    <source>
        <strain evidence="2">CBS 532.94</strain>
    </source>
</reference>
<organism evidence="2 3">
    <name type="scientific">Achaetomium macrosporum</name>
    <dbReference type="NCBI Taxonomy" id="79813"/>
    <lineage>
        <taxon>Eukaryota</taxon>
        <taxon>Fungi</taxon>
        <taxon>Dikarya</taxon>
        <taxon>Ascomycota</taxon>
        <taxon>Pezizomycotina</taxon>
        <taxon>Sordariomycetes</taxon>
        <taxon>Sordariomycetidae</taxon>
        <taxon>Sordariales</taxon>
        <taxon>Chaetomiaceae</taxon>
        <taxon>Achaetomium</taxon>
    </lineage>
</organism>
<comment type="caution">
    <text evidence="2">The sequence shown here is derived from an EMBL/GenBank/DDBJ whole genome shotgun (WGS) entry which is preliminary data.</text>
</comment>
<keyword evidence="3" id="KW-1185">Reference proteome</keyword>
<gene>
    <name evidence="2" type="ORF">C8A03DRAFT_32531</name>
</gene>
<name>A0AAN7CCC4_9PEZI</name>
<dbReference type="EMBL" id="MU860064">
    <property type="protein sequence ID" value="KAK4239429.1"/>
    <property type="molecule type" value="Genomic_DNA"/>
</dbReference>
<feature type="compositionally biased region" description="Acidic residues" evidence="1">
    <location>
        <begin position="158"/>
        <end position="173"/>
    </location>
</feature>
<evidence type="ECO:0000313" key="2">
    <source>
        <dbReference type="EMBL" id="KAK4239429.1"/>
    </source>
</evidence>
<dbReference type="AlphaFoldDB" id="A0AAN7CCC4"/>
<sequence>MCIIWRRIYHTCKHVDRCPHGTPISYKADLCRHYMKNGYCNKVGYEYADDVLGGDCGCVEQRKNPYVLKKTKPEKITGALCPLCQTEYSFFPEEVREDLERRSFDEQAVILGALRERFEEHLIQQYHEDGLWGLDPDEIADFEEELAAREAAERGNEDQEQDQPDEEAEPEPLDDIERAFQNIREHLPRALKHVWYPAKQPEQEATGDEAVGDVWLTNLYDRSMVCSDCFLNILHRRLLLNPGLADGDWTDYLIAQHSDLQTYCSTSMPLTGTTTSSLVLGTMPIPTAFPSVTGTGKPTTSGPAASTTCAGTLMTPPSEAGVTCHMLSEQYNVTTGDLTVLTNDWDYQFTEPVCLPPPYQIMMIGWMETCEFLAQKVSTGGANITVVQFGEWSPRIIGPCDNIPGNQYICASPQGGIYVPPPPVHASPTTSAKYYTTA</sequence>
<proteinExistence type="predicted"/>
<reference evidence="2" key="2">
    <citation type="submission" date="2023-05" db="EMBL/GenBank/DDBJ databases">
        <authorList>
            <consortium name="Lawrence Berkeley National Laboratory"/>
            <person name="Steindorff A."/>
            <person name="Hensen N."/>
            <person name="Bonometti L."/>
            <person name="Westerberg I."/>
            <person name="Brannstrom I.O."/>
            <person name="Guillou S."/>
            <person name="Cros-Aarteil S."/>
            <person name="Calhoun S."/>
            <person name="Haridas S."/>
            <person name="Kuo A."/>
            <person name="Mondo S."/>
            <person name="Pangilinan J."/>
            <person name="Riley R."/>
            <person name="Labutti K."/>
            <person name="Andreopoulos B."/>
            <person name="Lipzen A."/>
            <person name="Chen C."/>
            <person name="Yanf M."/>
            <person name="Daum C."/>
            <person name="Ng V."/>
            <person name="Clum A."/>
            <person name="Ohm R."/>
            <person name="Martin F."/>
            <person name="Silar P."/>
            <person name="Natvig D."/>
            <person name="Lalanne C."/>
            <person name="Gautier V."/>
            <person name="Ament-Velasquez S.L."/>
            <person name="Kruys A."/>
            <person name="Hutchinson M.I."/>
            <person name="Powell A.J."/>
            <person name="Barry K."/>
            <person name="Miller A.N."/>
            <person name="Grigoriev I.V."/>
            <person name="Debuchy R."/>
            <person name="Gladieux P."/>
            <person name="Thoren M.H."/>
            <person name="Johannesson H."/>
        </authorList>
    </citation>
    <scope>NUCLEOTIDE SEQUENCE</scope>
    <source>
        <strain evidence="2">CBS 532.94</strain>
    </source>
</reference>
<dbReference type="Proteomes" id="UP001303760">
    <property type="component" value="Unassembled WGS sequence"/>
</dbReference>